<organism evidence="2 3">
    <name type="scientific">Rotaria socialis</name>
    <dbReference type="NCBI Taxonomy" id="392032"/>
    <lineage>
        <taxon>Eukaryota</taxon>
        <taxon>Metazoa</taxon>
        <taxon>Spiralia</taxon>
        <taxon>Gnathifera</taxon>
        <taxon>Rotifera</taxon>
        <taxon>Eurotatoria</taxon>
        <taxon>Bdelloidea</taxon>
        <taxon>Philodinida</taxon>
        <taxon>Philodinidae</taxon>
        <taxon>Rotaria</taxon>
    </lineage>
</organism>
<sequence length="2086" mass="232707">MTRFEEKLYLQNVFDAIDQVYKMKKSQQNSSYEERLRASFNKLIVPDWYNHDYTSMNGLRKTKSHGHVPRAKRVNKNNNNTNNDDTPDISVSSSTHSPHLPNGTYRPSYRHQSPSRSWSEKTPLRRDSTASSYDTTTSVINGRRSVLSNGSASYAPGLQRVAQSSTWYKPNQFATKPTNGTTNGHSLEPPKPLPRYSKIDPGRINSSDSSSSSSSSTSSSLSTKSDNARHPIKPRTMAQPQIPIEESILDVSSEADVTIVPQSPTEQTIGNSASTHVVETVTTTNMFRTNSLRSVTSEAESYRSAVLPSTDKNLLGTDSSSYASVAERCLSPSTASYHTARLDDTSSSSSSMTGYETPTPQLHDEHETLSSHSSLSDLSHAETLEPNAEDLDIVALSTVEQKSDYIPSADVEMENSSLPSLTSTSSNTGSLATSGSRPSDNQHWYDGSLETCIHQTGSNQIESLNIREISNDEILREVDINAVGDEFFLFSPHNSAENELLNSPNDEKQNENIQILNQQSNRIFAMEDKTTNMHNSFLYSSSNDPFDFDDDYDDDDNNNNNNSSIMITNLDDILIDDNENGDSTNQFLGTNYRRPIQEDILYEVEHENSLSDHSQNTSSIIATNDTTSIKTDINTDYLTTTDSPSINNNLQTSIIENEKPTSSPSTTATVSDNTVLPIYILPPLYTTSTQPSTSLHINTNDTIPKWESSLCQYSDLSSPSIYTPKIRHRQYSVGSYYDHKTTTVTLTPNYFLGSAPVSPLSRASTTSSESHYHIHQHHSPTTYDNVSVNALRRVNPFFESNAYTTIIETNDSHSAPLSNREDRTQIITFTSPTTSTVEKTIPTTENELKPTVPSSVVPPTATRTSSVIFSQFEVPNTRPKPMDEIPASRLQSIPFKQESSSSSSIQHNYTYDSPSLPTVIKKKPSLVHQNATYESSTLPFRPSLFEQESSIVRSLRNRPVPFVDQTKSITEESSTQHIYQDIDSTLKTINQSQAINADLQFIRGAIERVLDFHHDSTLETPPSESSAHYDEVLDENLNPPKKTSVQYPAVEAVQRFYNHKISTDLDKRNPIEQVTNLDDIVVSSSSISQKQSPAVPARRRDLTKVILSGSERASSDEVDDTLNDIEDAEYQEEKLKRQKVNNHHHTDSSTETSPLRSANSQAIERRQPSNLTKRSVVPPIDITTEMVIEQDDIVGDNGIIDDASSDMVIFYDDIEIVEHLSSCSSESDSVSSSSSSSSSSHHYSKPKNASIIQPPPPIPARTLKPSHLINDNNNEQQSSSSSSNAKVCELDKFAIRKKFDINTVNDMLNRTDNNLSTSSVTHRHPSARHFVGKLNNDDASTVNTKPVQPVIINGHGNGNAYKRPSMKTPFATLPSRSSSAASKSEKHRSIIADTNALVKHIQNSLSRNSLHDAQTNSKSLSSSTKDLRAFVSSTYSPSDENIIDDNGAVHLRQPTNNNNNDDQSFKRQARLSKSFHNVSEYKSTDQYPKNNTMSTPKTLPSKSVEHSLNQVSQNQTKPSHIPLNLTSVVTRTSSSALQNSDETTRMLSMKWYTGQVNENSEISYHAHHTDADDLLYGYVSTHSNRELQALLARLQASHDPRIHAALDDIRSRVAQFDASKTREDLHVFMRYLESRLRDLNNKKSSSKTILHDEMTNGHQQSDSASVKSRSTSTSNNDSNKETSSSSRQLGRQHLRSSTSTGSGINGHQPIPSRRSSQSSNNQENPVMFDEMLNTVLGLSKKGISALPQAYPYKYEKPAPLVQTQLTTNTTALNKNGRDIGKRLFESGTFKDPRLIYDKNTIVFSNSQKMATGATAVTGSKLQLHSYLSNNNIEGFAIKNFRERYLIPSSNNYFGGIQIEYILIDSGSSSSLFPLPMLPNKVYDIDALLKNFRYDKYIWSIGTAYGVGLLADTTLQIKPKESTEGVPCTIQCSLHTDIKSLEFQLPYVRFSLDRESITILTQRIEISLSETDKETLENAVNFFNEFEKHFPSMRNTKKREYCLLGQHFLKNLCTIQINDTMLFIDRTKLNAKLFPPAHKSINEIADFLHFQRPSFAKTEKFLVCEDDEHGGRDLLNIFNKIIDIDEC</sequence>
<feature type="compositionally biased region" description="Low complexity" evidence="1">
    <location>
        <begin position="415"/>
        <end position="436"/>
    </location>
</feature>
<evidence type="ECO:0000256" key="1">
    <source>
        <dbReference type="SAM" id="MobiDB-lite"/>
    </source>
</evidence>
<feature type="region of interest" description="Disordered" evidence="1">
    <location>
        <begin position="1479"/>
        <end position="1519"/>
    </location>
</feature>
<reference evidence="2" key="1">
    <citation type="submission" date="2021-02" db="EMBL/GenBank/DDBJ databases">
        <authorList>
            <person name="Nowell W R."/>
        </authorList>
    </citation>
    <scope>NUCLEOTIDE SEQUENCE</scope>
</reference>
<feature type="region of interest" description="Disordered" evidence="1">
    <location>
        <begin position="414"/>
        <end position="443"/>
    </location>
</feature>
<name>A0A820UXJ6_9BILA</name>
<feature type="compositionally biased region" description="Polar residues" evidence="1">
    <location>
        <begin position="1149"/>
        <end position="1173"/>
    </location>
</feature>
<accession>A0A820UXJ6</accession>
<feature type="compositionally biased region" description="Polar residues" evidence="1">
    <location>
        <begin position="170"/>
        <end position="185"/>
    </location>
</feature>
<feature type="compositionally biased region" description="Low complexity" evidence="1">
    <location>
        <begin position="206"/>
        <end position="225"/>
    </location>
</feature>
<feature type="region of interest" description="Disordered" evidence="1">
    <location>
        <begin position="59"/>
        <end position="136"/>
    </location>
</feature>
<feature type="compositionally biased region" description="Low complexity" evidence="1">
    <location>
        <begin position="1661"/>
        <end position="1686"/>
    </location>
</feature>
<feature type="region of interest" description="Disordered" evidence="1">
    <location>
        <begin position="1649"/>
        <end position="1723"/>
    </location>
</feature>
<proteinExistence type="predicted"/>
<evidence type="ECO:0000313" key="3">
    <source>
        <dbReference type="Proteomes" id="UP000663862"/>
    </source>
</evidence>
<dbReference type="Proteomes" id="UP000663862">
    <property type="component" value="Unassembled WGS sequence"/>
</dbReference>
<feature type="region of interest" description="Disordered" evidence="1">
    <location>
        <begin position="1225"/>
        <end position="1285"/>
    </location>
</feature>
<evidence type="ECO:0000313" key="2">
    <source>
        <dbReference type="EMBL" id="CAF4492193.1"/>
    </source>
</evidence>
<feature type="region of interest" description="Disordered" evidence="1">
    <location>
        <begin position="170"/>
        <end position="243"/>
    </location>
</feature>
<feature type="compositionally biased region" description="Basic residues" evidence="1">
    <location>
        <begin position="60"/>
        <end position="75"/>
    </location>
</feature>
<dbReference type="EMBL" id="CAJOBQ010001498">
    <property type="protein sequence ID" value="CAF4492193.1"/>
    <property type="molecule type" value="Genomic_DNA"/>
</dbReference>
<feature type="region of interest" description="Disordered" evidence="1">
    <location>
        <begin position="1135"/>
        <end position="1177"/>
    </location>
</feature>
<gene>
    <name evidence="2" type="ORF">TSG867_LOCUS20411</name>
</gene>
<feature type="compositionally biased region" description="Low complexity" evidence="1">
    <location>
        <begin position="1712"/>
        <end position="1722"/>
    </location>
</feature>
<feature type="compositionally biased region" description="Basic and acidic residues" evidence="1">
    <location>
        <begin position="118"/>
        <end position="128"/>
    </location>
</feature>
<feature type="region of interest" description="Disordered" evidence="1">
    <location>
        <begin position="340"/>
        <end position="378"/>
    </location>
</feature>
<feature type="compositionally biased region" description="Low complexity" evidence="1">
    <location>
        <begin position="1270"/>
        <end position="1284"/>
    </location>
</feature>
<comment type="caution">
    <text evidence="2">The sequence shown here is derived from an EMBL/GenBank/DDBJ whole genome shotgun (WGS) entry which is preliminary data.</text>
</comment>
<protein>
    <submittedName>
        <fullName evidence="2">Uncharacterized protein</fullName>
    </submittedName>
</protein>
<feature type="compositionally biased region" description="Low complexity" evidence="1">
    <location>
        <begin position="1225"/>
        <end position="1240"/>
    </location>
</feature>